<protein>
    <submittedName>
        <fullName evidence="1">Uncharacterized protein</fullName>
    </submittedName>
</protein>
<gene>
    <name evidence="1" type="ORF">S06H3_02267</name>
</gene>
<sequence length="73" mass="8649">MTTRIRGKEFYIVQELLDILPVGEVSITGYLRPGRLKGIKIGRIWYVPRIELDRFLDPRYQEDIKRGKEDIQS</sequence>
<organism evidence="1">
    <name type="scientific">marine sediment metagenome</name>
    <dbReference type="NCBI Taxonomy" id="412755"/>
    <lineage>
        <taxon>unclassified sequences</taxon>
        <taxon>metagenomes</taxon>
        <taxon>ecological metagenomes</taxon>
    </lineage>
</organism>
<accession>X1K1L3</accession>
<proteinExistence type="predicted"/>
<dbReference type="AlphaFoldDB" id="X1K1L3"/>
<evidence type="ECO:0000313" key="1">
    <source>
        <dbReference type="EMBL" id="GAI00902.1"/>
    </source>
</evidence>
<comment type="caution">
    <text evidence="1">The sequence shown here is derived from an EMBL/GenBank/DDBJ whole genome shotgun (WGS) entry which is preliminary data.</text>
</comment>
<reference evidence="1" key="1">
    <citation type="journal article" date="2014" name="Front. Microbiol.">
        <title>High frequency of phylogenetically diverse reductive dehalogenase-homologous genes in deep subseafloor sedimentary metagenomes.</title>
        <authorList>
            <person name="Kawai M."/>
            <person name="Futagami T."/>
            <person name="Toyoda A."/>
            <person name="Takaki Y."/>
            <person name="Nishi S."/>
            <person name="Hori S."/>
            <person name="Arai W."/>
            <person name="Tsubouchi T."/>
            <person name="Morono Y."/>
            <person name="Uchiyama I."/>
            <person name="Ito T."/>
            <person name="Fujiyama A."/>
            <person name="Inagaki F."/>
            <person name="Takami H."/>
        </authorList>
    </citation>
    <scope>NUCLEOTIDE SEQUENCE</scope>
    <source>
        <strain evidence="1">Expedition CK06-06</strain>
    </source>
</reference>
<dbReference type="EMBL" id="BARV01000646">
    <property type="protein sequence ID" value="GAI00902.1"/>
    <property type="molecule type" value="Genomic_DNA"/>
</dbReference>
<name>X1K1L3_9ZZZZ</name>